<dbReference type="PANTHER" id="PTHR46376">
    <property type="entry name" value="LEUCINE-ZIPPER-LIKE TRANSCRIPTIONAL REGULATOR 1"/>
    <property type="match status" value="1"/>
</dbReference>
<comment type="caution">
    <text evidence="3">The sequence shown here is derived from an EMBL/GenBank/DDBJ whole genome shotgun (WGS) entry which is preliminary data.</text>
</comment>
<organism evidence="3 4">
    <name type="scientific">Pythium insidiosum</name>
    <name type="common">Pythiosis disease agent</name>
    <dbReference type="NCBI Taxonomy" id="114742"/>
    <lineage>
        <taxon>Eukaryota</taxon>
        <taxon>Sar</taxon>
        <taxon>Stramenopiles</taxon>
        <taxon>Oomycota</taxon>
        <taxon>Peronosporomycetes</taxon>
        <taxon>Pythiales</taxon>
        <taxon>Pythiaceae</taxon>
        <taxon>Pythium</taxon>
    </lineage>
</organism>
<accession>A0AAD5Q3S2</accession>
<dbReference type="InterPro" id="IPR051568">
    <property type="entry name" value="LZTR1/Attractin"/>
</dbReference>
<dbReference type="EMBL" id="JAKCXM010000377">
    <property type="protein sequence ID" value="KAJ0394892.1"/>
    <property type="molecule type" value="Genomic_DNA"/>
</dbReference>
<reference evidence="3" key="1">
    <citation type="submission" date="2021-12" db="EMBL/GenBank/DDBJ databases">
        <title>Prjna785345.</title>
        <authorList>
            <person name="Rujirawat T."/>
            <person name="Krajaejun T."/>
        </authorList>
    </citation>
    <scope>NUCLEOTIDE SEQUENCE</scope>
    <source>
        <strain evidence="3">Pi057C3</strain>
    </source>
</reference>
<dbReference type="AlphaFoldDB" id="A0AAD5Q3S2"/>
<proteinExistence type="predicted"/>
<keyword evidence="1" id="KW-0880">Kelch repeat</keyword>
<dbReference type="PANTHER" id="PTHR46376:SF1">
    <property type="entry name" value="LEUCINE-ZIPPER-LIKE TRANSCRIPTIONAL REGULATOR 1"/>
    <property type="match status" value="1"/>
</dbReference>
<protein>
    <submittedName>
        <fullName evidence="3">Uncharacterized protein</fullName>
    </submittedName>
</protein>
<dbReference type="Proteomes" id="UP001209570">
    <property type="component" value="Unassembled WGS sequence"/>
</dbReference>
<dbReference type="SUPFAM" id="SSF117281">
    <property type="entry name" value="Kelch motif"/>
    <property type="match status" value="1"/>
</dbReference>
<dbReference type="Gene3D" id="2.120.10.80">
    <property type="entry name" value="Kelch-type beta propeller"/>
    <property type="match status" value="1"/>
</dbReference>
<evidence type="ECO:0000256" key="1">
    <source>
        <dbReference type="ARBA" id="ARBA00022441"/>
    </source>
</evidence>
<dbReference type="Gene3D" id="1.25.40.420">
    <property type="match status" value="1"/>
</dbReference>
<dbReference type="InterPro" id="IPR015915">
    <property type="entry name" value="Kelch-typ_b-propeller"/>
</dbReference>
<gene>
    <name evidence="3" type="ORF">P43SY_000063</name>
</gene>
<keyword evidence="4" id="KW-1185">Reference proteome</keyword>
<evidence type="ECO:0000256" key="2">
    <source>
        <dbReference type="ARBA" id="ARBA00022737"/>
    </source>
</evidence>
<dbReference type="GO" id="GO:0005794">
    <property type="term" value="C:Golgi apparatus"/>
    <property type="evidence" value="ECO:0007669"/>
    <property type="project" value="TreeGrafter"/>
</dbReference>
<dbReference type="Pfam" id="PF24681">
    <property type="entry name" value="Kelch_KLHDC2_KLHL20_DRC7"/>
    <property type="match status" value="1"/>
</dbReference>
<evidence type="ECO:0000313" key="4">
    <source>
        <dbReference type="Proteomes" id="UP001209570"/>
    </source>
</evidence>
<evidence type="ECO:0000313" key="3">
    <source>
        <dbReference type="EMBL" id="KAJ0394892.1"/>
    </source>
</evidence>
<sequence length="230" mass="26312">MRLNDFYEYNFTRKLWSVVLAIGSPPSPRDRHVGVVYKDSFYVFAGFDGSSRVNDFLEYNFLTQKWSTVVVNAGIPPTPRHSHAAVVYDKSMFCFGGYDGSYRNDFHEFNFGMSDVLQHCNALIIFGGYDGSSRLNDFKQFRFGQDEFELDIPESTIIGDLRKLVNNETMSDITFIASVLHAADLHNAGVLRDQCLTFMLNNFDAVTKTLAFEEMGRTNVDLVFELLKRR</sequence>
<name>A0AAD5Q3S2_PYTIN</name>
<keyword evidence="2" id="KW-0677">Repeat</keyword>
<dbReference type="CDD" id="cd14733">
    <property type="entry name" value="BACK"/>
    <property type="match status" value="1"/>
</dbReference>